<proteinExistence type="predicted"/>
<protein>
    <submittedName>
        <fullName evidence="2">Uncharacterized protein</fullName>
    </submittedName>
</protein>
<keyword evidence="3" id="KW-1185">Reference proteome</keyword>
<dbReference type="EMBL" id="BJYA01000006">
    <property type="protein sequence ID" value="GEN45567.1"/>
    <property type="molecule type" value="Genomic_DNA"/>
</dbReference>
<dbReference type="Proteomes" id="UP000321440">
    <property type="component" value="Unassembled WGS sequence"/>
</dbReference>
<accession>A0A511W3N4</accession>
<reference evidence="2 3" key="1">
    <citation type="submission" date="2019-07" db="EMBL/GenBank/DDBJ databases">
        <title>Whole genome shotgun sequence of Alkalibacillus haloalkaliphilus NBRC 103110.</title>
        <authorList>
            <person name="Hosoyama A."/>
            <person name="Uohara A."/>
            <person name="Ohji S."/>
            <person name="Ichikawa N."/>
        </authorList>
    </citation>
    <scope>NUCLEOTIDE SEQUENCE [LARGE SCALE GENOMIC DNA]</scope>
    <source>
        <strain evidence="2 3">NBRC 103110</strain>
    </source>
</reference>
<feature type="transmembrane region" description="Helical" evidence="1">
    <location>
        <begin position="12"/>
        <end position="30"/>
    </location>
</feature>
<dbReference type="RefSeq" id="WP_146815615.1">
    <property type="nucleotide sequence ID" value="NZ_BJYA01000006.1"/>
</dbReference>
<gene>
    <name evidence="2" type="ORF">AHA02nite_13430</name>
</gene>
<sequence>MSLTVRAVLEFLRLAVIFFFIGGVLSYMFINIYGAVGIESSTLVGVGVMLVVFVLYRNRLQFSGWYNGKQRKRLSTSTTRWLVAGSFVLILSPIIREMVTLIV</sequence>
<evidence type="ECO:0000313" key="3">
    <source>
        <dbReference type="Proteomes" id="UP000321440"/>
    </source>
</evidence>
<keyword evidence="1" id="KW-0812">Transmembrane</keyword>
<dbReference type="AlphaFoldDB" id="A0A511W3N4"/>
<evidence type="ECO:0000256" key="1">
    <source>
        <dbReference type="SAM" id="Phobius"/>
    </source>
</evidence>
<comment type="caution">
    <text evidence="2">The sequence shown here is derived from an EMBL/GenBank/DDBJ whole genome shotgun (WGS) entry which is preliminary data.</text>
</comment>
<evidence type="ECO:0000313" key="2">
    <source>
        <dbReference type="EMBL" id="GEN45567.1"/>
    </source>
</evidence>
<keyword evidence="1" id="KW-1133">Transmembrane helix</keyword>
<organism evidence="2 3">
    <name type="scientific">Alkalibacillus haloalkaliphilus</name>
    <dbReference type="NCBI Taxonomy" id="94136"/>
    <lineage>
        <taxon>Bacteria</taxon>
        <taxon>Bacillati</taxon>
        <taxon>Bacillota</taxon>
        <taxon>Bacilli</taxon>
        <taxon>Bacillales</taxon>
        <taxon>Bacillaceae</taxon>
        <taxon>Alkalibacillus</taxon>
    </lineage>
</organism>
<keyword evidence="1" id="KW-0472">Membrane</keyword>
<dbReference type="OrthoDB" id="2428268at2"/>
<feature type="transmembrane region" description="Helical" evidence="1">
    <location>
        <begin position="36"/>
        <end position="56"/>
    </location>
</feature>
<name>A0A511W3N4_9BACI</name>
<feature type="transmembrane region" description="Helical" evidence="1">
    <location>
        <begin position="77"/>
        <end position="95"/>
    </location>
</feature>